<dbReference type="PANTHER" id="PTHR35563">
    <property type="entry name" value="BARREL METAL-DEPENDENT HYDROLASE, PUTATIVE (AFU_ORTHOLOGUE AFUA_1G16240)-RELATED"/>
    <property type="match status" value="1"/>
</dbReference>
<evidence type="ECO:0000259" key="1">
    <source>
        <dbReference type="Pfam" id="PF04909"/>
    </source>
</evidence>
<dbReference type="SUPFAM" id="SSF51556">
    <property type="entry name" value="Metallo-dependent hydrolases"/>
    <property type="match status" value="1"/>
</dbReference>
<dbReference type="Pfam" id="PF04909">
    <property type="entry name" value="Amidohydro_2"/>
    <property type="match status" value="1"/>
</dbReference>
<sequence>MPDVLTYDLQPRAASFTPPPGSCDSHVHVFGPRERFPYAHKRGFTPVDAPKESLFALHRVLGIERCVIVQTALHGFDNRVVEDAIEAGEGRYLGIALVPADVPDAELARLAGAGFRGVRFNFMAHLPGTPVEDVIALTRRLAPLGLHLQVHFESAMVHGLGPILARSAVPVVIDHIGRVDAAQGPQHADFIALRALLRNPLFRVKVSGVDRIATQDSYPQGVALARILVEEFPERCFWGSDWPHPNHTHVPDDAALVELLPDIAPDAGLRELLLVRNPAAFYRFEPLRPA</sequence>
<evidence type="ECO:0000313" key="3">
    <source>
        <dbReference type="Proteomes" id="UP000464787"/>
    </source>
</evidence>
<proteinExistence type="predicted"/>
<gene>
    <name evidence="2" type="ORF">GT347_11365</name>
</gene>
<protein>
    <submittedName>
        <fullName evidence="2">Amidohydrolase family protein</fullName>
    </submittedName>
</protein>
<dbReference type="EMBL" id="CP047650">
    <property type="protein sequence ID" value="QHI98542.1"/>
    <property type="molecule type" value="Genomic_DNA"/>
</dbReference>
<dbReference type="GO" id="GO:0016787">
    <property type="term" value="F:hydrolase activity"/>
    <property type="evidence" value="ECO:0007669"/>
    <property type="project" value="UniProtKB-KW"/>
</dbReference>
<dbReference type="RefSeq" id="WP_160552059.1">
    <property type="nucleotide sequence ID" value="NZ_CP047650.1"/>
</dbReference>
<name>A0A857J694_9BURK</name>
<dbReference type="AlphaFoldDB" id="A0A857J694"/>
<dbReference type="PANTHER" id="PTHR35563:SF2">
    <property type="entry name" value="BARREL METAL-DEPENDENT HYDROLASE, PUTATIVE (AFU_ORTHOLOGUE AFUA_1G16240)-RELATED"/>
    <property type="match status" value="1"/>
</dbReference>
<evidence type="ECO:0000313" key="2">
    <source>
        <dbReference type="EMBL" id="QHI98542.1"/>
    </source>
</evidence>
<dbReference type="InterPro" id="IPR052358">
    <property type="entry name" value="Aro_Compnd_Degr_Hydrolases"/>
</dbReference>
<keyword evidence="3" id="KW-1185">Reference proteome</keyword>
<dbReference type="InterPro" id="IPR006680">
    <property type="entry name" value="Amidohydro-rel"/>
</dbReference>
<dbReference type="Gene3D" id="3.20.20.140">
    <property type="entry name" value="Metal-dependent hydrolases"/>
    <property type="match status" value="1"/>
</dbReference>
<dbReference type="KEGG" id="xyk:GT347_11365"/>
<dbReference type="Proteomes" id="UP000464787">
    <property type="component" value="Chromosome"/>
</dbReference>
<dbReference type="InterPro" id="IPR032466">
    <property type="entry name" value="Metal_Hydrolase"/>
</dbReference>
<feature type="domain" description="Amidohydrolase-related" evidence="1">
    <location>
        <begin position="23"/>
        <end position="284"/>
    </location>
</feature>
<accession>A0A857J694</accession>
<reference evidence="2 3" key="1">
    <citation type="submission" date="2020-01" db="EMBL/GenBank/DDBJ databases">
        <title>Genome sequencing of strain KACC 21265.</title>
        <authorList>
            <person name="Heo J."/>
            <person name="Kim S.-J."/>
            <person name="Kim J.-S."/>
            <person name="Hong S.-B."/>
            <person name="Kwon S.-W."/>
        </authorList>
    </citation>
    <scope>NUCLEOTIDE SEQUENCE [LARGE SCALE GENOMIC DNA]</scope>
    <source>
        <strain evidence="2 3">KACC 21265</strain>
    </source>
</reference>
<organism evidence="2 3">
    <name type="scientific">Xylophilus rhododendri</name>
    <dbReference type="NCBI Taxonomy" id="2697032"/>
    <lineage>
        <taxon>Bacteria</taxon>
        <taxon>Pseudomonadati</taxon>
        <taxon>Pseudomonadota</taxon>
        <taxon>Betaproteobacteria</taxon>
        <taxon>Burkholderiales</taxon>
        <taxon>Xylophilus</taxon>
    </lineage>
</organism>
<keyword evidence="2" id="KW-0378">Hydrolase</keyword>